<dbReference type="InterPro" id="IPR003416">
    <property type="entry name" value="MgtC/SapB/SrpB/YhiD_fam"/>
</dbReference>
<keyword evidence="5 7" id="KW-1133">Transmembrane helix</keyword>
<sequence>MDFTFELELLLRVALSVVCGFIIGHERENRNKFAGIRTHIIVSLGACLGMIISKYGFADTPNYDAARVAAQIISGVGFLGTGVIFVKDDTISGLTTSAGIWTMAIIGMSFGAGLYFVGIVVCVIMAIVQSMLYVGGVFFSAASTHTLVIKATDLMIIEKIRQNIGYKKIKYSNVKQTNGENTLTINVRFLSDDEEEISKLSEMLTDNEMVEKFYIL</sequence>
<keyword evidence="6 7" id="KW-0472">Membrane</keyword>
<name>A0A1W1V754_PEPAS</name>
<evidence type="ECO:0000256" key="2">
    <source>
        <dbReference type="ARBA" id="ARBA00009298"/>
    </source>
</evidence>
<keyword evidence="4 7" id="KW-0812">Transmembrane</keyword>
<feature type="transmembrane region" description="Helical" evidence="7">
    <location>
        <begin position="68"/>
        <end position="86"/>
    </location>
</feature>
<dbReference type="AlphaFoldDB" id="A0A1W1V754"/>
<evidence type="ECO:0000259" key="8">
    <source>
        <dbReference type="Pfam" id="PF02308"/>
    </source>
</evidence>
<evidence type="ECO:0000256" key="1">
    <source>
        <dbReference type="ARBA" id="ARBA00004651"/>
    </source>
</evidence>
<dbReference type="PANTHER" id="PTHR33778">
    <property type="entry name" value="PROTEIN MGTC"/>
    <property type="match status" value="1"/>
</dbReference>
<evidence type="ECO:0000256" key="4">
    <source>
        <dbReference type="ARBA" id="ARBA00022692"/>
    </source>
</evidence>
<dbReference type="PRINTS" id="PR01837">
    <property type="entry name" value="MGTCSAPBPROT"/>
</dbReference>
<proteinExistence type="inferred from homology"/>
<evidence type="ECO:0000256" key="3">
    <source>
        <dbReference type="ARBA" id="ARBA00022475"/>
    </source>
</evidence>
<dbReference type="OrthoDB" id="9811198at2"/>
<comment type="similarity">
    <text evidence="2">Belongs to the MgtC/SapB family.</text>
</comment>
<dbReference type="EMBL" id="FWWR01000009">
    <property type="protein sequence ID" value="SMB89106.1"/>
    <property type="molecule type" value="Genomic_DNA"/>
</dbReference>
<organism evidence="9 10">
    <name type="scientific">Peptoniphilus asaccharolyticus DSM 20463</name>
    <dbReference type="NCBI Taxonomy" id="573058"/>
    <lineage>
        <taxon>Bacteria</taxon>
        <taxon>Bacillati</taxon>
        <taxon>Bacillota</taxon>
        <taxon>Tissierellia</taxon>
        <taxon>Tissierellales</taxon>
        <taxon>Peptoniphilaceae</taxon>
        <taxon>Peptoniphilus</taxon>
    </lineage>
</organism>
<evidence type="ECO:0000313" key="10">
    <source>
        <dbReference type="Proteomes" id="UP000192368"/>
    </source>
</evidence>
<accession>A0A1W1V754</accession>
<evidence type="ECO:0000256" key="7">
    <source>
        <dbReference type="SAM" id="Phobius"/>
    </source>
</evidence>
<feature type="transmembrane region" description="Helical" evidence="7">
    <location>
        <begin position="98"/>
        <end position="127"/>
    </location>
</feature>
<keyword evidence="10" id="KW-1185">Reference proteome</keyword>
<feature type="transmembrane region" description="Helical" evidence="7">
    <location>
        <begin position="133"/>
        <end position="152"/>
    </location>
</feature>
<dbReference type="InterPro" id="IPR049177">
    <property type="entry name" value="MgtC_SapB_SrpB_YhiD_N"/>
</dbReference>
<evidence type="ECO:0000256" key="5">
    <source>
        <dbReference type="ARBA" id="ARBA00022989"/>
    </source>
</evidence>
<dbReference type="PANTHER" id="PTHR33778:SF1">
    <property type="entry name" value="MAGNESIUM TRANSPORTER YHID-RELATED"/>
    <property type="match status" value="1"/>
</dbReference>
<evidence type="ECO:0000256" key="6">
    <source>
        <dbReference type="ARBA" id="ARBA00023136"/>
    </source>
</evidence>
<dbReference type="RefSeq" id="WP_084231024.1">
    <property type="nucleotide sequence ID" value="NZ_FWWR01000009.1"/>
</dbReference>
<keyword evidence="3" id="KW-1003">Cell membrane</keyword>
<protein>
    <submittedName>
        <fullName evidence="9">Putative Mg2+ transporter-C (MgtC) family protein</fullName>
    </submittedName>
</protein>
<gene>
    <name evidence="9" type="ORF">SAMN00017477_1496</name>
</gene>
<dbReference type="Proteomes" id="UP000192368">
    <property type="component" value="Unassembled WGS sequence"/>
</dbReference>
<evidence type="ECO:0000313" key="9">
    <source>
        <dbReference type="EMBL" id="SMB89106.1"/>
    </source>
</evidence>
<dbReference type="GO" id="GO:0005886">
    <property type="term" value="C:plasma membrane"/>
    <property type="evidence" value="ECO:0007669"/>
    <property type="project" value="UniProtKB-SubCell"/>
</dbReference>
<dbReference type="Pfam" id="PF02308">
    <property type="entry name" value="MgtC"/>
    <property type="match status" value="1"/>
</dbReference>
<feature type="domain" description="MgtC/SapB/SrpB/YhiD N-terminal" evidence="8">
    <location>
        <begin position="14"/>
        <end position="132"/>
    </location>
</feature>
<comment type="subcellular location">
    <subcellularLocation>
        <location evidence="1">Cell membrane</location>
        <topology evidence="1">Multi-pass membrane protein</topology>
    </subcellularLocation>
</comment>
<reference evidence="10" key="1">
    <citation type="submission" date="2017-04" db="EMBL/GenBank/DDBJ databases">
        <authorList>
            <person name="Varghese N."/>
            <person name="Submissions S."/>
        </authorList>
    </citation>
    <scope>NUCLEOTIDE SEQUENCE [LARGE SCALE GENOMIC DNA]</scope>
    <source>
        <strain evidence="10">DSM 20463</strain>
    </source>
</reference>
<feature type="transmembrane region" description="Helical" evidence="7">
    <location>
        <begin position="6"/>
        <end position="24"/>
    </location>
</feature>
<feature type="transmembrane region" description="Helical" evidence="7">
    <location>
        <begin position="36"/>
        <end position="56"/>
    </location>
</feature>
<dbReference type="STRING" id="573058.SAMN00017477_1496"/>